<protein>
    <submittedName>
        <fullName evidence="13">Magnesium transport protein CorA</fullName>
    </submittedName>
</protein>
<dbReference type="InterPro" id="IPR045861">
    <property type="entry name" value="CorA_cytoplasmic_dom"/>
</dbReference>
<dbReference type="GO" id="GO:0000287">
    <property type="term" value="F:magnesium ion binding"/>
    <property type="evidence" value="ECO:0007669"/>
    <property type="project" value="TreeGrafter"/>
</dbReference>
<evidence type="ECO:0000256" key="9">
    <source>
        <dbReference type="ARBA" id="ARBA00023136"/>
    </source>
</evidence>
<evidence type="ECO:0000256" key="6">
    <source>
        <dbReference type="ARBA" id="ARBA00022842"/>
    </source>
</evidence>
<comment type="subcellular location">
    <subcellularLocation>
        <location evidence="1">Cell membrane</location>
        <topology evidence="1">Multi-pass membrane protein</topology>
    </subcellularLocation>
</comment>
<dbReference type="InterPro" id="IPR045863">
    <property type="entry name" value="CorA_TM1_TM2"/>
</dbReference>
<evidence type="ECO:0000313" key="13">
    <source>
        <dbReference type="EMBL" id="VDZ65080.1"/>
    </source>
</evidence>
<dbReference type="CDD" id="cd12830">
    <property type="entry name" value="MtCorA-like"/>
    <property type="match status" value="1"/>
</dbReference>
<evidence type="ECO:0000256" key="10">
    <source>
        <dbReference type="ARBA" id="ARBA00034269"/>
    </source>
</evidence>
<dbReference type="GO" id="GO:0050897">
    <property type="term" value="F:cobalt ion binding"/>
    <property type="evidence" value="ECO:0007669"/>
    <property type="project" value="TreeGrafter"/>
</dbReference>
<dbReference type="PANTHER" id="PTHR46494:SF1">
    <property type="entry name" value="CORA FAMILY METAL ION TRANSPORTER (EUROFUNG)"/>
    <property type="match status" value="1"/>
</dbReference>
<keyword evidence="7 12" id="KW-1133">Transmembrane helix</keyword>
<accession>A0A3S4HW16</accession>
<evidence type="ECO:0000313" key="14">
    <source>
        <dbReference type="Proteomes" id="UP000281391"/>
    </source>
</evidence>
<evidence type="ECO:0000256" key="11">
    <source>
        <dbReference type="ARBA" id="ARBA00045497"/>
    </source>
</evidence>
<evidence type="ECO:0000256" key="2">
    <source>
        <dbReference type="ARBA" id="ARBA00009765"/>
    </source>
</evidence>
<sequence length="326" mass="36744">MNSTDMVVNSVAYKAGKRLGDVTIDDISEVVKQADAFVWLGLWQPEDAFMRKIQEEFGLHDLAIEDALCAHQRPKIETYGDSLFIVVKTAHIQGEAIEYGETHFFVGKNFLITVRHGASSSYAPIRAKAEGNPKQLCRGPGFALYSIMDFIVDNYRQIVTHFESAIETIEANMFQSDFDQAAIARVHSLRRHLLALRNAALPMDEICSQLIRLHEEVIPKDLRAYVRDVQDHARQVVNTIDDMREMLTNAMHVNLALVTVKQNEVVKRLAGWGAILAIPTVIFSLYGMNFENMPELKLPWAYHVTLGVTVVGCALLYRKLKGSGWL</sequence>
<evidence type="ECO:0000256" key="7">
    <source>
        <dbReference type="ARBA" id="ARBA00022989"/>
    </source>
</evidence>
<dbReference type="PANTHER" id="PTHR46494">
    <property type="entry name" value="CORA FAMILY METAL ION TRANSPORTER (EUROFUNG)"/>
    <property type="match status" value="1"/>
</dbReference>
<dbReference type="Pfam" id="PF01544">
    <property type="entry name" value="CorA"/>
    <property type="match status" value="1"/>
</dbReference>
<dbReference type="KEGG" id="sof:NCTC11214_05293"/>
<proteinExistence type="inferred from homology"/>
<keyword evidence="6" id="KW-0460">Magnesium</keyword>
<keyword evidence="3" id="KW-0813">Transport</keyword>
<dbReference type="AlphaFoldDB" id="A0A3S4HW16"/>
<comment type="function">
    <text evidence="11">Mediates influx of magnesium ions. Alternates between open and closed states. Activated by low cytoplasmic Mg(2+) levels. Inactive when cytoplasmic Mg(2+) levels are high.</text>
</comment>
<evidence type="ECO:0000256" key="3">
    <source>
        <dbReference type="ARBA" id="ARBA00022448"/>
    </source>
</evidence>
<evidence type="ECO:0000256" key="12">
    <source>
        <dbReference type="SAM" id="Phobius"/>
    </source>
</evidence>
<organism evidence="13 14">
    <name type="scientific">Serratia odorifera</name>
    <dbReference type="NCBI Taxonomy" id="618"/>
    <lineage>
        <taxon>Bacteria</taxon>
        <taxon>Pseudomonadati</taxon>
        <taxon>Pseudomonadota</taxon>
        <taxon>Gammaproteobacteria</taxon>
        <taxon>Enterobacterales</taxon>
        <taxon>Yersiniaceae</taxon>
        <taxon>Serratia</taxon>
    </lineage>
</organism>
<comment type="similarity">
    <text evidence="2">Belongs to the CorA metal ion transporter (MIT) (TC 1.A.35) family.</text>
</comment>
<dbReference type="EMBL" id="LR134117">
    <property type="protein sequence ID" value="VDZ65080.1"/>
    <property type="molecule type" value="Genomic_DNA"/>
</dbReference>
<dbReference type="SUPFAM" id="SSF143865">
    <property type="entry name" value="CorA soluble domain-like"/>
    <property type="match status" value="1"/>
</dbReference>
<name>A0A3S4HW16_SEROD</name>
<feature type="transmembrane region" description="Helical" evidence="12">
    <location>
        <begin position="269"/>
        <end position="288"/>
    </location>
</feature>
<gene>
    <name evidence="13" type="primary">corA_2</name>
    <name evidence="13" type="ORF">NCTC11214_05293</name>
</gene>
<dbReference type="SUPFAM" id="SSF144083">
    <property type="entry name" value="Magnesium transport protein CorA, transmembrane region"/>
    <property type="match status" value="1"/>
</dbReference>
<keyword evidence="8" id="KW-0406">Ion transport</keyword>
<evidence type="ECO:0000256" key="5">
    <source>
        <dbReference type="ARBA" id="ARBA00022692"/>
    </source>
</evidence>
<reference evidence="13 14" key="1">
    <citation type="submission" date="2018-12" db="EMBL/GenBank/DDBJ databases">
        <authorList>
            <consortium name="Pathogen Informatics"/>
        </authorList>
    </citation>
    <scope>NUCLEOTIDE SEQUENCE [LARGE SCALE GENOMIC DNA]</scope>
    <source>
        <strain evidence="13 14">NCTC11214</strain>
    </source>
</reference>
<dbReference type="Proteomes" id="UP000281391">
    <property type="component" value="Chromosome"/>
</dbReference>
<feature type="transmembrane region" description="Helical" evidence="12">
    <location>
        <begin position="300"/>
        <end position="317"/>
    </location>
</feature>
<dbReference type="FunFam" id="1.20.58.340:FF:000004">
    <property type="entry name" value="Magnesium transport protein CorA"/>
    <property type="match status" value="1"/>
</dbReference>
<evidence type="ECO:0000256" key="4">
    <source>
        <dbReference type="ARBA" id="ARBA00022475"/>
    </source>
</evidence>
<keyword evidence="4" id="KW-1003">Cell membrane</keyword>
<evidence type="ECO:0000256" key="1">
    <source>
        <dbReference type="ARBA" id="ARBA00004651"/>
    </source>
</evidence>
<evidence type="ECO:0000256" key="8">
    <source>
        <dbReference type="ARBA" id="ARBA00023065"/>
    </source>
</evidence>
<dbReference type="GO" id="GO:0015095">
    <property type="term" value="F:magnesium ion transmembrane transporter activity"/>
    <property type="evidence" value="ECO:0007669"/>
    <property type="project" value="TreeGrafter"/>
</dbReference>
<dbReference type="InterPro" id="IPR002523">
    <property type="entry name" value="MgTranspt_CorA/ZnTranspt_ZntB"/>
</dbReference>
<keyword evidence="9 12" id="KW-0472">Membrane</keyword>
<dbReference type="GO" id="GO:0005886">
    <property type="term" value="C:plasma membrane"/>
    <property type="evidence" value="ECO:0007669"/>
    <property type="project" value="UniProtKB-SubCell"/>
</dbReference>
<dbReference type="Gene3D" id="3.30.460.20">
    <property type="entry name" value="CorA soluble domain-like"/>
    <property type="match status" value="1"/>
</dbReference>
<comment type="catalytic activity">
    <reaction evidence="10">
        <text>Mg(2+)(in) = Mg(2+)(out)</text>
        <dbReference type="Rhea" id="RHEA:29827"/>
        <dbReference type="ChEBI" id="CHEBI:18420"/>
    </reaction>
</comment>
<keyword evidence="5 12" id="KW-0812">Transmembrane</keyword>
<dbReference type="GO" id="GO:0015087">
    <property type="term" value="F:cobalt ion transmembrane transporter activity"/>
    <property type="evidence" value="ECO:0007669"/>
    <property type="project" value="TreeGrafter"/>
</dbReference>
<dbReference type="RefSeq" id="WP_004965178.1">
    <property type="nucleotide sequence ID" value="NZ_JAEKCK010000001.1"/>
</dbReference>
<dbReference type="Gene3D" id="1.20.58.340">
    <property type="entry name" value="Magnesium transport protein CorA, transmembrane region"/>
    <property type="match status" value="2"/>
</dbReference>